<dbReference type="OrthoDB" id="6484170at2759"/>
<gene>
    <name evidence="1" type="ORF">E2C01_052870</name>
</gene>
<proteinExistence type="predicted"/>
<sequence length="295" mass="33099">MYNGLEYLRLGVNVEGDHREEPLVTASFRVYHDPETLEEKLSIVLRWPEEEVLVDGQVATLPYRFKAGIEVESTFEELERAVIVLGFTKDTVMKTEAKLQWNDNVDAGFELLGQVTSVTDFFISCTILTPFSGLKIIKGELRNLFQLQPQVRVHPRIYGQLGDKKYGLGARYEQGELPRLRVALELYTPLPELHTVFLDVCDNSTVSDIKYGLVMKYGPTKHLRIDVDLKEKPGGMEGQAVAALPLQSLGEDLEDATLEASGSFLWLPQPKLELTLLSQSSSLTKVCISVPFLIV</sequence>
<dbReference type="AlphaFoldDB" id="A0A5B7GEW8"/>
<dbReference type="Proteomes" id="UP000324222">
    <property type="component" value="Unassembled WGS sequence"/>
</dbReference>
<accession>A0A5B7GEW8</accession>
<dbReference type="EMBL" id="VSRR010016050">
    <property type="protein sequence ID" value="MPC58860.1"/>
    <property type="molecule type" value="Genomic_DNA"/>
</dbReference>
<evidence type="ECO:0000313" key="2">
    <source>
        <dbReference type="Proteomes" id="UP000324222"/>
    </source>
</evidence>
<organism evidence="1 2">
    <name type="scientific">Portunus trituberculatus</name>
    <name type="common">Swimming crab</name>
    <name type="synonym">Neptunus trituberculatus</name>
    <dbReference type="NCBI Taxonomy" id="210409"/>
    <lineage>
        <taxon>Eukaryota</taxon>
        <taxon>Metazoa</taxon>
        <taxon>Ecdysozoa</taxon>
        <taxon>Arthropoda</taxon>
        <taxon>Crustacea</taxon>
        <taxon>Multicrustacea</taxon>
        <taxon>Malacostraca</taxon>
        <taxon>Eumalacostraca</taxon>
        <taxon>Eucarida</taxon>
        <taxon>Decapoda</taxon>
        <taxon>Pleocyemata</taxon>
        <taxon>Brachyura</taxon>
        <taxon>Eubrachyura</taxon>
        <taxon>Portunoidea</taxon>
        <taxon>Portunidae</taxon>
        <taxon>Portuninae</taxon>
        <taxon>Portunus</taxon>
    </lineage>
</organism>
<protein>
    <submittedName>
        <fullName evidence="1">Uncharacterized protein</fullName>
    </submittedName>
</protein>
<keyword evidence="2" id="KW-1185">Reference proteome</keyword>
<comment type="caution">
    <text evidence="1">The sequence shown here is derived from an EMBL/GenBank/DDBJ whole genome shotgun (WGS) entry which is preliminary data.</text>
</comment>
<reference evidence="1 2" key="1">
    <citation type="submission" date="2019-05" db="EMBL/GenBank/DDBJ databases">
        <title>Another draft genome of Portunus trituberculatus and its Hox gene families provides insights of decapod evolution.</title>
        <authorList>
            <person name="Jeong J.-H."/>
            <person name="Song I."/>
            <person name="Kim S."/>
            <person name="Choi T."/>
            <person name="Kim D."/>
            <person name="Ryu S."/>
            <person name="Kim W."/>
        </authorList>
    </citation>
    <scope>NUCLEOTIDE SEQUENCE [LARGE SCALE GENOMIC DNA]</scope>
    <source>
        <tissue evidence="1">Muscle</tissue>
    </source>
</reference>
<name>A0A5B7GEW8_PORTR</name>
<evidence type="ECO:0000313" key="1">
    <source>
        <dbReference type="EMBL" id="MPC58860.1"/>
    </source>
</evidence>